<sequence length="179" mass="19949">MSTLQQPNGLLDTKTDFKGEEFIDMGEDHSEKHSLNNDFMDSERSEVDGAVRHPEELDALEEYAAVDVNAYAHKKTLAQGMMDLALLTANANQLRYVVETYKNHPYFYPSLVLLILSIGFQIAVGVGLILNSRYNIEDKKEVCHAEKVSNYTICGIFIITVINVFISAFGVADAPDGKQ</sequence>
<comment type="similarity">
    <text evidence="2">Belongs to the ninjurin family.</text>
</comment>
<dbReference type="AlphaFoldDB" id="A0A0A1XKS2"/>
<evidence type="ECO:0000256" key="6">
    <source>
        <dbReference type="ARBA" id="ARBA00023136"/>
    </source>
</evidence>
<dbReference type="InterPro" id="IPR007007">
    <property type="entry name" value="Ninjurin"/>
</dbReference>
<dbReference type="PANTHER" id="PTHR12316">
    <property type="entry name" value="NINJURIN-RELATED"/>
    <property type="match status" value="1"/>
</dbReference>
<accession>A0A0A1XKS2</accession>
<organism evidence="8">
    <name type="scientific">Zeugodacus cucurbitae</name>
    <name type="common">Melon fruit fly</name>
    <name type="synonym">Bactrocera cucurbitae</name>
    <dbReference type="NCBI Taxonomy" id="28588"/>
    <lineage>
        <taxon>Eukaryota</taxon>
        <taxon>Metazoa</taxon>
        <taxon>Ecdysozoa</taxon>
        <taxon>Arthropoda</taxon>
        <taxon>Hexapoda</taxon>
        <taxon>Insecta</taxon>
        <taxon>Pterygota</taxon>
        <taxon>Neoptera</taxon>
        <taxon>Endopterygota</taxon>
        <taxon>Diptera</taxon>
        <taxon>Brachycera</taxon>
        <taxon>Muscomorpha</taxon>
        <taxon>Tephritoidea</taxon>
        <taxon>Tephritidae</taxon>
        <taxon>Zeugodacus</taxon>
        <taxon>Zeugodacus</taxon>
    </lineage>
</organism>
<evidence type="ECO:0000256" key="3">
    <source>
        <dbReference type="ARBA" id="ARBA00022692"/>
    </source>
</evidence>
<dbReference type="GO" id="GO:0007155">
    <property type="term" value="P:cell adhesion"/>
    <property type="evidence" value="ECO:0007669"/>
    <property type="project" value="UniProtKB-KW"/>
</dbReference>
<evidence type="ECO:0000256" key="5">
    <source>
        <dbReference type="ARBA" id="ARBA00022989"/>
    </source>
</evidence>
<feature type="transmembrane region" description="Helical" evidence="7">
    <location>
        <begin position="151"/>
        <end position="172"/>
    </location>
</feature>
<dbReference type="GO" id="GO:0016020">
    <property type="term" value="C:membrane"/>
    <property type="evidence" value="ECO:0007669"/>
    <property type="project" value="UniProtKB-SubCell"/>
</dbReference>
<comment type="subcellular location">
    <subcellularLocation>
        <location evidence="1">Membrane</location>
        <topology evidence="1">Multi-pass membrane protein</topology>
    </subcellularLocation>
</comment>
<name>A0A0A1XKS2_ZEUCU</name>
<evidence type="ECO:0000256" key="4">
    <source>
        <dbReference type="ARBA" id="ARBA00022889"/>
    </source>
</evidence>
<dbReference type="EMBL" id="GBXI01002691">
    <property type="protein sequence ID" value="JAD11601.1"/>
    <property type="molecule type" value="Transcribed_RNA"/>
</dbReference>
<keyword evidence="4" id="KW-0130">Cell adhesion</keyword>
<evidence type="ECO:0000256" key="2">
    <source>
        <dbReference type="ARBA" id="ARBA00008141"/>
    </source>
</evidence>
<proteinExistence type="inferred from homology"/>
<dbReference type="Pfam" id="PF04923">
    <property type="entry name" value="Ninjurin"/>
    <property type="match status" value="1"/>
</dbReference>
<evidence type="ECO:0000256" key="7">
    <source>
        <dbReference type="SAM" id="Phobius"/>
    </source>
</evidence>
<keyword evidence="3 7" id="KW-0812">Transmembrane</keyword>
<keyword evidence="6 7" id="KW-0472">Membrane</keyword>
<reference evidence="8" key="1">
    <citation type="submission" date="2014-11" db="EMBL/GenBank/DDBJ databases">
        <authorList>
            <person name="Geib S."/>
        </authorList>
    </citation>
    <scope>NUCLEOTIDE SEQUENCE</scope>
</reference>
<keyword evidence="5 7" id="KW-1133">Transmembrane helix</keyword>
<dbReference type="GO" id="GO:0042246">
    <property type="term" value="P:tissue regeneration"/>
    <property type="evidence" value="ECO:0007669"/>
    <property type="project" value="InterPro"/>
</dbReference>
<reference evidence="8" key="2">
    <citation type="journal article" date="2015" name="Gigascience">
        <title>Reconstructing a comprehensive transcriptome assembly of a white-pupal translocated strain of the pest fruit fly Bactrocera cucurbitae.</title>
        <authorList>
            <person name="Sim S.B."/>
            <person name="Calla B."/>
            <person name="Hall B."/>
            <person name="DeRego T."/>
            <person name="Geib S.M."/>
        </authorList>
    </citation>
    <scope>NUCLEOTIDE SEQUENCE</scope>
</reference>
<gene>
    <name evidence="8" type="primary">Ninj1</name>
    <name evidence="8" type="ORF">g.57077</name>
</gene>
<evidence type="ECO:0000256" key="1">
    <source>
        <dbReference type="ARBA" id="ARBA00004141"/>
    </source>
</evidence>
<protein>
    <submittedName>
        <fullName evidence="8">Ninjurin-1</fullName>
    </submittedName>
</protein>
<feature type="transmembrane region" description="Helical" evidence="7">
    <location>
        <begin position="106"/>
        <end position="130"/>
    </location>
</feature>
<evidence type="ECO:0000313" key="8">
    <source>
        <dbReference type="EMBL" id="JAD11601.1"/>
    </source>
</evidence>
<dbReference type="PANTHER" id="PTHR12316:SF20">
    <property type="entry name" value="NINJURIN-A"/>
    <property type="match status" value="1"/>
</dbReference>